<dbReference type="EMBL" id="JAJOZR010000023">
    <property type="protein sequence ID" value="MCD7111849.1"/>
    <property type="molecule type" value="Genomic_DNA"/>
</dbReference>
<evidence type="ECO:0000256" key="1">
    <source>
        <dbReference type="SAM" id="MobiDB-lite"/>
    </source>
</evidence>
<dbReference type="AlphaFoldDB" id="A0A9X1T3D0"/>
<comment type="caution">
    <text evidence="2">The sequence shown here is derived from an EMBL/GenBank/DDBJ whole genome shotgun (WGS) entry which is preliminary data.</text>
</comment>
<dbReference type="Proteomes" id="UP001139089">
    <property type="component" value="Unassembled WGS sequence"/>
</dbReference>
<sequence length="46" mass="4962">MAIRALNALVSDIRIAVRASQTFSDLSRDARAASDTNRGSFGLLPR</sequence>
<evidence type="ECO:0000313" key="2">
    <source>
        <dbReference type="EMBL" id="MCD7111849.1"/>
    </source>
</evidence>
<name>A0A9X1T3D0_9HYPH</name>
<reference evidence="2" key="1">
    <citation type="submission" date="2021-12" db="EMBL/GenBank/DDBJ databases">
        <authorList>
            <person name="Li Y."/>
        </authorList>
    </citation>
    <scope>NUCLEOTIDE SEQUENCE</scope>
    <source>
        <strain evidence="2">DKSPLA3</strain>
    </source>
</reference>
<protein>
    <submittedName>
        <fullName evidence="2">Uncharacterized protein</fullName>
    </submittedName>
</protein>
<dbReference type="RefSeq" id="WP_162742936.1">
    <property type="nucleotide sequence ID" value="NZ_JAJOZR010000023.1"/>
</dbReference>
<accession>A0A9X1T3D0</accession>
<gene>
    <name evidence="2" type="ORF">LRX75_22740</name>
</gene>
<organism evidence="2 3">
    <name type="scientific">Rhizobium quercicola</name>
    <dbReference type="NCBI Taxonomy" id="2901226"/>
    <lineage>
        <taxon>Bacteria</taxon>
        <taxon>Pseudomonadati</taxon>
        <taxon>Pseudomonadota</taxon>
        <taxon>Alphaproteobacteria</taxon>
        <taxon>Hyphomicrobiales</taxon>
        <taxon>Rhizobiaceae</taxon>
        <taxon>Rhizobium/Agrobacterium group</taxon>
        <taxon>Rhizobium</taxon>
    </lineage>
</organism>
<proteinExistence type="predicted"/>
<feature type="region of interest" description="Disordered" evidence="1">
    <location>
        <begin position="27"/>
        <end position="46"/>
    </location>
</feature>
<evidence type="ECO:0000313" key="3">
    <source>
        <dbReference type="Proteomes" id="UP001139089"/>
    </source>
</evidence>
<keyword evidence="3" id="KW-1185">Reference proteome</keyword>